<keyword evidence="2" id="KW-0805">Transcription regulation</keyword>
<keyword evidence="8" id="KW-1185">Reference proteome</keyword>
<keyword evidence="1" id="KW-0678">Repressor</keyword>
<proteinExistence type="predicted"/>
<dbReference type="InterPro" id="IPR000551">
    <property type="entry name" value="MerR-type_HTH_dom"/>
</dbReference>
<sequence length="355" mass="38033">MMTRHNPEGAPTPQVSPQTPTFRSGAVARAAGMPVATLRIWEQRYRAVQPGAATSGHRLYTAADVERVILLRRLTEQGHAISLLAPLDLPQLRAIERAHPEATLNDFTQASSPSQALKLVVVGPALANRLKRLIDRQRGRLSVRWVGVFDSLADAALAASSASELGVDLLLWQSAGLQPDAGHQLRLAQEAWQASATAVVYRYSSAAGRAALSSTGVALLQESADEGLLSEWFMGLGRKAMAPTRQSREVFDPKQLSTQGVAEPEASAPRFTDEALSEFAALSSTVACECPSHLAQLLLQISSFETYSGDCANRSVADAQLHAYLQQVAGAARKLFETALEKVAQAEGLPLPVKP</sequence>
<comment type="caution">
    <text evidence="7">The sequence shown here is derived from an EMBL/GenBank/DDBJ whole genome shotgun (WGS) entry which is preliminary data.</text>
</comment>
<dbReference type="Pfam" id="PF13411">
    <property type="entry name" value="MerR_1"/>
    <property type="match status" value="1"/>
</dbReference>
<evidence type="ECO:0000256" key="5">
    <source>
        <dbReference type="SAM" id="MobiDB-lite"/>
    </source>
</evidence>
<dbReference type="SUPFAM" id="SSF46955">
    <property type="entry name" value="Putative DNA-binding domain"/>
    <property type="match status" value="1"/>
</dbReference>
<organism evidence="7 8">
    <name type="scientific">Curvibacter microcysteis</name>
    <dbReference type="NCBI Taxonomy" id="3026419"/>
    <lineage>
        <taxon>Bacteria</taxon>
        <taxon>Pseudomonadati</taxon>
        <taxon>Pseudomonadota</taxon>
        <taxon>Betaproteobacteria</taxon>
        <taxon>Burkholderiales</taxon>
        <taxon>Comamonadaceae</taxon>
        <taxon>Curvibacter</taxon>
    </lineage>
</organism>
<dbReference type="PANTHER" id="PTHR30204:SF69">
    <property type="entry name" value="MERR-FAMILY TRANSCRIPTIONAL REGULATOR"/>
    <property type="match status" value="1"/>
</dbReference>
<feature type="region of interest" description="Disordered" evidence="5">
    <location>
        <begin position="1"/>
        <end position="21"/>
    </location>
</feature>
<gene>
    <name evidence="7" type="ORF">PSQ39_01860</name>
</gene>
<evidence type="ECO:0000313" key="7">
    <source>
        <dbReference type="EMBL" id="MDD0813366.1"/>
    </source>
</evidence>
<dbReference type="PANTHER" id="PTHR30204">
    <property type="entry name" value="REDOX-CYCLING DRUG-SENSING TRANSCRIPTIONAL ACTIVATOR SOXR"/>
    <property type="match status" value="1"/>
</dbReference>
<evidence type="ECO:0000259" key="6">
    <source>
        <dbReference type="PROSITE" id="PS50937"/>
    </source>
</evidence>
<dbReference type="InterPro" id="IPR047057">
    <property type="entry name" value="MerR_fam"/>
</dbReference>
<evidence type="ECO:0000256" key="4">
    <source>
        <dbReference type="ARBA" id="ARBA00023163"/>
    </source>
</evidence>
<dbReference type="PROSITE" id="PS50937">
    <property type="entry name" value="HTH_MERR_2"/>
    <property type="match status" value="1"/>
</dbReference>
<dbReference type="Gene3D" id="1.10.1660.10">
    <property type="match status" value="1"/>
</dbReference>
<evidence type="ECO:0000256" key="3">
    <source>
        <dbReference type="ARBA" id="ARBA00023125"/>
    </source>
</evidence>
<accession>A0ABT5MAA1</accession>
<keyword evidence="3" id="KW-0238">DNA-binding</keyword>
<dbReference type="EMBL" id="JAQSIO010000001">
    <property type="protein sequence ID" value="MDD0813366.1"/>
    <property type="molecule type" value="Genomic_DNA"/>
</dbReference>
<keyword evidence="4" id="KW-0804">Transcription</keyword>
<protein>
    <submittedName>
        <fullName evidence="7">MerR family transcriptional regulator</fullName>
    </submittedName>
</protein>
<dbReference type="InterPro" id="IPR009061">
    <property type="entry name" value="DNA-bd_dom_put_sf"/>
</dbReference>
<feature type="domain" description="HTH merR-type" evidence="6">
    <location>
        <begin position="21"/>
        <end position="78"/>
    </location>
</feature>
<evidence type="ECO:0000256" key="1">
    <source>
        <dbReference type="ARBA" id="ARBA00022491"/>
    </source>
</evidence>
<evidence type="ECO:0000256" key="2">
    <source>
        <dbReference type="ARBA" id="ARBA00023015"/>
    </source>
</evidence>
<dbReference type="SMART" id="SM00422">
    <property type="entry name" value="HTH_MERR"/>
    <property type="match status" value="1"/>
</dbReference>
<dbReference type="Proteomes" id="UP001528672">
    <property type="component" value="Unassembled WGS sequence"/>
</dbReference>
<evidence type="ECO:0000313" key="8">
    <source>
        <dbReference type="Proteomes" id="UP001528672"/>
    </source>
</evidence>
<reference evidence="7 8" key="1">
    <citation type="submission" date="2023-02" db="EMBL/GenBank/DDBJ databases">
        <title>Bacterial whole genome sequence for Curvibacter sp. HBC28.</title>
        <authorList>
            <person name="Le V."/>
            <person name="Ko S.-R."/>
            <person name="Ahn C.-Y."/>
            <person name="Oh H.-M."/>
        </authorList>
    </citation>
    <scope>NUCLEOTIDE SEQUENCE [LARGE SCALE GENOMIC DNA]</scope>
    <source>
        <strain evidence="7 8">HBC28</strain>
    </source>
</reference>
<name>A0ABT5MAA1_9BURK</name>